<feature type="transmembrane region" description="Helical" evidence="1">
    <location>
        <begin position="180"/>
        <end position="213"/>
    </location>
</feature>
<organism evidence="2">
    <name type="scientific">Paruterina candelabraria</name>
    <dbReference type="NCBI Taxonomy" id="2364639"/>
    <lineage>
        <taxon>Eukaryota</taxon>
        <taxon>Metazoa</taxon>
        <taxon>Spiralia</taxon>
        <taxon>Lophotrochozoa</taxon>
        <taxon>Platyhelminthes</taxon>
        <taxon>Cestoda</taxon>
        <taxon>Eucestoda</taxon>
        <taxon>Cyclophyllidea</taxon>
        <taxon>Paruterinidae</taxon>
        <taxon>Paruterina</taxon>
    </lineage>
</organism>
<evidence type="ECO:0000313" key="2">
    <source>
        <dbReference type="EMBL" id="AYD49583.1"/>
    </source>
</evidence>
<keyword evidence="1" id="KW-1133">Transmembrane helix</keyword>
<accession>A0A386HV62</accession>
<feature type="transmembrane region" description="Helical" evidence="1">
    <location>
        <begin position="225"/>
        <end position="244"/>
    </location>
</feature>
<feature type="transmembrane region" description="Helical" evidence="1">
    <location>
        <begin position="86"/>
        <end position="108"/>
    </location>
</feature>
<feature type="transmembrane region" description="Helical" evidence="1">
    <location>
        <begin position="114"/>
        <end position="137"/>
    </location>
</feature>
<keyword evidence="1" id="KW-0812">Transmembrane</keyword>
<protein>
    <submittedName>
        <fullName evidence="2">NADH dehydrogenase subunit 2</fullName>
    </submittedName>
</protein>
<feature type="transmembrane region" description="Helical" evidence="1">
    <location>
        <begin position="144"/>
        <end position="168"/>
    </location>
</feature>
<dbReference type="EMBL" id="MH282837">
    <property type="protein sequence ID" value="AYD49583.1"/>
    <property type="molecule type" value="Genomic_DNA"/>
</dbReference>
<feature type="transmembrane region" description="Helical" evidence="1">
    <location>
        <begin position="6"/>
        <end position="26"/>
    </location>
</feature>
<sequence>MFGRFFVDSFLFSFVFSIFFCILCSLVDNMFGFWIFLELCGLSIIPSFFYSIDVSIYGVYSSILSYVVMSSLSSVFMVSGILFSSLYYYIFWGFVVKFGLFPFSFWVYRVFSCSNWLFIFLLSVVMKFPVLFFCFLYQTMVNLYIVYVDCFFTILMCSFFIWFLSISWEYIWCHISLSSISTLVVACFCSDVVLCFVIYLYYFIWGTCCIIYFNSMNDCNDLKSNFWYFCFLLLVTPISFPVIYKFGVCIAIISSSVYLLLVWCIYSFSEQFFLYKLASDYFYSDVCNSWLS</sequence>
<reference evidence="2" key="1">
    <citation type="journal article" date="2018" name="Acta Trop.">
        <title>Mitochondrial genome of Paruterina candelabraria (Cestoda: Paruterinidae), with implications for the relationships between the genera Cladotaenia and Paruterina.</title>
        <authorList>
            <person name="Guo A."/>
            <person name="Wang L."/>
            <person name="Zhang S."/>
            <person name="Zheng Y."/>
            <person name="Georgiev B.B."/>
            <person name="Luo X."/>
            <person name="Huang S."/>
            <person name="Cai X."/>
        </authorList>
    </citation>
    <scope>NUCLEOTIDE SEQUENCE</scope>
</reference>
<dbReference type="AlphaFoldDB" id="A0A386HV62"/>
<keyword evidence="1" id="KW-0472">Membrane</keyword>
<feature type="transmembrane region" description="Helical" evidence="1">
    <location>
        <begin position="33"/>
        <end position="52"/>
    </location>
</feature>
<evidence type="ECO:0000256" key="1">
    <source>
        <dbReference type="SAM" id="Phobius"/>
    </source>
</evidence>
<feature type="transmembrane region" description="Helical" evidence="1">
    <location>
        <begin position="58"/>
        <end position="79"/>
    </location>
</feature>
<feature type="transmembrane region" description="Helical" evidence="1">
    <location>
        <begin position="250"/>
        <end position="268"/>
    </location>
</feature>
<gene>
    <name evidence="2" type="primary">nad2</name>
</gene>
<keyword evidence="2" id="KW-0496">Mitochondrion</keyword>
<geneLocation type="mitochondrion" evidence="2"/>
<name>A0A386HV62_9CEST</name>
<proteinExistence type="predicted"/>